<keyword evidence="5 10" id="KW-0375">Hydrogen ion transport</keyword>
<evidence type="ECO:0000313" key="12">
    <source>
        <dbReference type="EMBL" id="CAI8026459.1"/>
    </source>
</evidence>
<keyword evidence="3 10" id="KW-0138">CF(0)</keyword>
<keyword evidence="6" id="KW-1133">Transmembrane helix</keyword>
<name>A0AA35SB66_GEOBA</name>
<dbReference type="EMBL" id="CASHTH010002215">
    <property type="protein sequence ID" value="CAI8026459.1"/>
    <property type="molecule type" value="Genomic_DNA"/>
</dbReference>
<keyword evidence="13" id="KW-1185">Reference proteome</keyword>
<evidence type="ECO:0000256" key="4">
    <source>
        <dbReference type="ARBA" id="ARBA00022692"/>
    </source>
</evidence>
<feature type="compositionally biased region" description="Basic residues" evidence="11">
    <location>
        <begin position="1"/>
        <end position="15"/>
    </location>
</feature>
<dbReference type="GO" id="GO:0015986">
    <property type="term" value="P:proton motive force-driven ATP synthesis"/>
    <property type="evidence" value="ECO:0007669"/>
    <property type="project" value="InterPro"/>
</dbReference>
<comment type="caution">
    <text evidence="12">The sequence shown here is derived from an EMBL/GenBank/DDBJ whole genome shotgun (WGS) entry which is preliminary data.</text>
</comment>
<keyword evidence="4 10" id="KW-0812">Transmembrane</keyword>
<feature type="region of interest" description="Disordered" evidence="11">
    <location>
        <begin position="1"/>
        <end position="32"/>
    </location>
</feature>
<dbReference type="Pfam" id="PF00430">
    <property type="entry name" value="ATP-synt_B"/>
    <property type="match status" value="1"/>
</dbReference>
<dbReference type="Proteomes" id="UP001174909">
    <property type="component" value="Unassembled WGS sequence"/>
</dbReference>
<dbReference type="InterPro" id="IPR002146">
    <property type="entry name" value="ATP_synth_b/b'su_bac/chlpt"/>
</dbReference>
<dbReference type="InterPro" id="IPR028987">
    <property type="entry name" value="ATP_synth_B-like_membr_sf"/>
</dbReference>
<evidence type="ECO:0000256" key="9">
    <source>
        <dbReference type="ARBA" id="ARBA00025198"/>
    </source>
</evidence>
<evidence type="ECO:0000256" key="10">
    <source>
        <dbReference type="RuleBase" id="RU003848"/>
    </source>
</evidence>
<dbReference type="GO" id="GO:0015078">
    <property type="term" value="F:proton transmembrane transporter activity"/>
    <property type="evidence" value="ECO:0007669"/>
    <property type="project" value="InterPro"/>
</dbReference>
<protein>
    <submittedName>
        <fullName evidence="12">ATP synthase subunit b</fullName>
    </submittedName>
</protein>
<evidence type="ECO:0000256" key="1">
    <source>
        <dbReference type="ARBA" id="ARBA00004167"/>
    </source>
</evidence>
<gene>
    <name evidence="12" type="ORF">GBAR_LOCUS15201</name>
</gene>
<comment type="similarity">
    <text evidence="10">Belongs to the ATPase B chain family.</text>
</comment>
<keyword evidence="2 10" id="KW-0813">Transport</keyword>
<sequence length="119" mass="13117">MHSPRPSRRAKRPKKSCASIGRRSPPPRKKARKIVAEARAAGANVRQTIVSQAREEAERMLDQARTSIESEKRAAIAELRRETANLAIQAAGVLIDANLDDEKNRGLVDDLIAKIPESN</sequence>
<keyword evidence="8" id="KW-0472">Membrane</keyword>
<keyword evidence="7 10" id="KW-0406">Ion transport</keyword>
<evidence type="ECO:0000256" key="7">
    <source>
        <dbReference type="ARBA" id="ARBA00023065"/>
    </source>
</evidence>
<evidence type="ECO:0000256" key="8">
    <source>
        <dbReference type="ARBA" id="ARBA00023136"/>
    </source>
</evidence>
<proteinExistence type="inferred from homology"/>
<evidence type="ECO:0000256" key="2">
    <source>
        <dbReference type="ARBA" id="ARBA00022448"/>
    </source>
</evidence>
<comment type="subcellular location">
    <subcellularLocation>
        <location evidence="1">Membrane</location>
        <topology evidence="1">Single-pass membrane protein</topology>
    </subcellularLocation>
</comment>
<organism evidence="12 13">
    <name type="scientific">Geodia barretti</name>
    <name type="common">Barrett's horny sponge</name>
    <dbReference type="NCBI Taxonomy" id="519541"/>
    <lineage>
        <taxon>Eukaryota</taxon>
        <taxon>Metazoa</taxon>
        <taxon>Porifera</taxon>
        <taxon>Demospongiae</taxon>
        <taxon>Heteroscleromorpha</taxon>
        <taxon>Tetractinellida</taxon>
        <taxon>Astrophorina</taxon>
        <taxon>Geodiidae</taxon>
        <taxon>Geodia</taxon>
    </lineage>
</organism>
<evidence type="ECO:0000256" key="6">
    <source>
        <dbReference type="ARBA" id="ARBA00022989"/>
    </source>
</evidence>
<evidence type="ECO:0000256" key="5">
    <source>
        <dbReference type="ARBA" id="ARBA00022781"/>
    </source>
</evidence>
<evidence type="ECO:0000256" key="3">
    <source>
        <dbReference type="ARBA" id="ARBA00022547"/>
    </source>
</evidence>
<accession>A0AA35SB66</accession>
<reference evidence="12" key="1">
    <citation type="submission" date="2023-03" db="EMBL/GenBank/DDBJ databases">
        <authorList>
            <person name="Steffen K."/>
            <person name="Cardenas P."/>
        </authorList>
    </citation>
    <scope>NUCLEOTIDE SEQUENCE</scope>
</reference>
<comment type="function">
    <text evidence="9">F(1)F(0) ATP synthase produces ATP from ADP in the presence of a proton or sodium gradient. F-type ATPases consist of two structural domains, F(1) containing the extramembraneous catalytic core and F(0) containing the membrane proton channel, linked together by a central stalk and a peripheral stalk. During catalysis, ATP synthesis in the catalytic domain of F(1) is coupled via a rotary mechanism of the central stalk subunits to proton translocation.</text>
</comment>
<dbReference type="Gene3D" id="1.20.5.620">
    <property type="entry name" value="F1F0 ATP synthase subunit B, membrane domain"/>
    <property type="match status" value="1"/>
</dbReference>
<dbReference type="GO" id="GO:0045259">
    <property type="term" value="C:proton-transporting ATP synthase complex"/>
    <property type="evidence" value="ECO:0007669"/>
    <property type="project" value="UniProtKB-KW"/>
</dbReference>
<evidence type="ECO:0000313" key="13">
    <source>
        <dbReference type="Proteomes" id="UP001174909"/>
    </source>
</evidence>
<evidence type="ECO:0000256" key="11">
    <source>
        <dbReference type="SAM" id="MobiDB-lite"/>
    </source>
</evidence>
<dbReference type="CDD" id="cd06503">
    <property type="entry name" value="ATP-synt_Fo_b"/>
    <property type="match status" value="1"/>
</dbReference>
<dbReference type="AlphaFoldDB" id="A0AA35SB66"/>
<dbReference type="SUPFAM" id="SSF81573">
    <property type="entry name" value="F1F0 ATP synthase subunit B, membrane domain"/>
    <property type="match status" value="1"/>
</dbReference>